<dbReference type="PANTHER" id="PTHR35340:SF5">
    <property type="entry name" value="ASST-DOMAIN-CONTAINING PROTEIN"/>
    <property type="match status" value="1"/>
</dbReference>
<dbReference type="HOGENOM" id="CLU_018249_0_1_1"/>
<evidence type="ECO:0008006" key="4">
    <source>
        <dbReference type="Google" id="ProtNLM"/>
    </source>
</evidence>
<reference evidence="3" key="1">
    <citation type="journal article" date="2015" name="Genome Announc.">
        <title>Genome sequence of the AIDS-associated pathogen Penicillium marneffei (ATCC18224) and its near taxonomic relative Talaromyces stipitatus (ATCC10500).</title>
        <authorList>
            <person name="Nierman W.C."/>
            <person name="Fedorova-Abrams N.D."/>
            <person name="Andrianopoulos A."/>
        </authorList>
    </citation>
    <scope>NUCLEOTIDE SEQUENCE [LARGE SCALE GENOMIC DNA]</scope>
    <source>
        <strain evidence="3">ATCC 10500 / CBS 375.48 / QM 6759 / NRRL 1006</strain>
    </source>
</reference>
<evidence type="ECO:0000313" key="2">
    <source>
        <dbReference type="EMBL" id="EED16902.1"/>
    </source>
</evidence>
<dbReference type="OrthoDB" id="5427350at2759"/>
<dbReference type="STRING" id="441959.B8MEL9"/>
<dbReference type="OMA" id="GRGSWYM"/>
<dbReference type="eggNOG" id="ENOG502QPU9">
    <property type="taxonomic scope" value="Eukaryota"/>
</dbReference>
<keyword evidence="3" id="KW-1185">Reference proteome</keyword>
<gene>
    <name evidence="2" type="ORF">TSTA_019640</name>
</gene>
<name>B8MEL9_TALSN</name>
<feature type="transmembrane region" description="Helical" evidence="1">
    <location>
        <begin position="522"/>
        <end position="543"/>
    </location>
</feature>
<dbReference type="InterPro" id="IPR053143">
    <property type="entry name" value="Arylsulfate_ST"/>
</dbReference>
<dbReference type="SUPFAM" id="SSF63829">
    <property type="entry name" value="Calcium-dependent phosphotriesterase"/>
    <property type="match status" value="1"/>
</dbReference>
<dbReference type="Proteomes" id="UP000001745">
    <property type="component" value="Unassembled WGS sequence"/>
</dbReference>
<dbReference type="Pfam" id="PF14269">
    <property type="entry name" value="Arylsulfotran_2"/>
    <property type="match status" value="1"/>
</dbReference>
<dbReference type="EMBL" id="EQ962656">
    <property type="protein sequence ID" value="EED16902.1"/>
    <property type="molecule type" value="Genomic_DNA"/>
</dbReference>
<sequence length="559" mass="62710">MSPSRPQKRPKTLRKWTVRLSALFTIIATLLLLLVEQPYSSIRDLKQHHLPSVPDYSLIRSPVSLFSAESADICTPGYIFSIPDGRSPTIVDQNGELIWRERRNSLTQNLRVQMFRGQDYLTYWIKEPYSHGSYHMLDSSYTTRYIVTPVGRMIDSLHDFTITRRDTALIAANYKRRADLSVIGGPRDGWILDAVFQEIDIVTGNLLYEWRAADHVFIANTLQALEDGEGTEDHPFDYFHITGVDQGPSGAYLVSAGNMRAVMSVDATSGQVQWNLGGHANDFRAGGRPVVDFVWPHNARWGENATVAVMDKADSGTNDRGMVIQINPHTAQAVVQQTFNSPKEPKGFSAGDIQVSEGTGNVLISWAGGRGFSEYTADGELLCQKHISDKLSGFRLLRSAASSRVSKHTWTGKPLTKPIIKTSVRRLHVQWNGATEVAEWQLQARKQLLPSKHNDLQDHEIGRFKKTGFETSFTVPPLKGSSGYFLRIAALDQQGQIIGYSDDVEWQEAWTGSDLSQSQFRFLAGVCLFGGLLTLLSTLHIHIRLRNRERRILLPLHKL</sequence>
<dbReference type="InParanoid" id="B8MEL9"/>
<protein>
    <recommendedName>
        <fullName evidence="4">Arylsulfotransferase</fullName>
    </recommendedName>
</protein>
<dbReference type="GeneID" id="8104659"/>
<dbReference type="RefSeq" id="XP_002484136.1">
    <property type="nucleotide sequence ID" value="XM_002484091.1"/>
</dbReference>
<keyword evidence="1" id="KW-1133">Transmembrane helix</keyword>
<evidence type="ECO:0000313" key="3">
    <source>
        <dbReference type="Proteomes" id="UP000001745"/>
    </source>
</evidence>
<dbReference type="AlphaFoldDB" id="B8MEL9"/>
<keyword evidence="1" id="KW-0812">Transmembrane</keyword>
<dbReference type="VEuPathDB" id="FungiDB:TSTA_019640"/>
<dbReference type="InterPro" id="IPR039535">
    <property type="entry name" value="ASST-like"/>
</dbReference>
<dbReference type="PANTHER" id="PTHR35340">
    <property type="entry name" value="PQQ ENZYME REPEAT PROTEIN-RELATED"/>
    <property type="match status" value="1"/>
</dbReference>
<dbReference type="PhylomeDB" id="B8MEL9"/>
<evidence type="ECO:0000256" key="1">
    <source>
        <dbReference type="SAM" id="Phobius"/>
    </source>
</evidence>
<proteinExistence type="predicted"/>
<organism evidence="2 3">
    <name type="scientific">Talaromyces stipitatus (strain ATCC 10500 / CBS 375.48 / QM 6759 / NRRL 1006)</name>
    <name type="common">Penicillium stipitatum</name>
    <dbReference type="NCBI Taxonomy" id="441959"/>
    <lineage>
        <taxon>Eukaryota</taxon>
        <taxon>Fungi</taxon>
        <taxon>Dikarya</taxon>
        <taxon>Ascomycota</taxon>
        <taxon>Pezizomycotina</taxon>
        <taxon>Eurotiomycetes</taxon>
        <taxon>Eurotiomycetidae</taxon>
        <taxon>Eurotiales</taxon>
        <taxon>Trichocomaceae</taxon>
        <taxon>Talaromyces</taxon>
        <taxon>Talaromyces sect. Talaromyces</taxon>
    </lineage>
</organism>
<accession>B8MEL9</accession>
<keyword evidence="1" id="KW-0472">Membrane</keyword>